<evidence type="ECO:0000313" key="2">
    <source>
        <dbReference type="EMBL" id="KAA6368434.1"/>
    </source>
</evidence>
<dbReference type="Proteomes" id="UP000324800">
    <property type="component" value="Unassembled WGS sequence"/>
</dbReference>
<protein>
    <recommendedName>
        <fullName evidence="4">Tyr recombinase domain-containing protein</fullName>
    </recommendedName>
</protein>
<name>A0A5J4UDZ1_9EUKA</name>
<evidence type="ECO:0000313" key="3">
    <source>
        <dbReference type="Proteomes" id="UP000324800"/>
    </source>
</evidence>
<gene>
    <name evidence="2" type="ORF">EZS28_036040</name>
</gene>
<evidence type="ECO:0008006" key="4">
    <source>
        <dbReference type="Google" id="ProtNLM"/>
    </source>
</evidence>
<reference evidence="2 3" key="1">
    <citation type="submission" date="2019-03" db="EMBL/GenBank/DDBJ databases">
        <title>Single cell metagenomics reveals metabolic interactions within the superorganism composed of flagellate Streblomastix strix and complex community of Bacteroidetes bacteria on its surface.</title>
        <authorList>
            <person name="Treitli S.C."/>
            <person name="Kolisko M."/>
            <person name="Husnik F."/>
            <person name="Keeling P."/>
            <person name="Hampl V."/>
        </authorList>
    </citation>
    <scope>NUCLEOTIDE SEQUENCE [LARGE SCALE GENOMIC DNA]</scope>
    <source>
        <strain evidence="2">ST1C</strain>
    </source>
</reference>
<dbReference type="EMBL" id="SNRW01017358">
    <property type="protein sequence ID" value="KAA6368434.1"/>
    <property type="molecule type" value="Genomic_DNA"/>
</dbReference>
<evidence type="ECO:0000256" key="1">
    <source>
        <dbReference type="SAM" id="MobiDB-lite"/>
    </source>
</evidence>
<sequence>MDQRDSIGTPSNSTFAKSDFKSQQRSNINNSYITVVAGPTMVYKPNESVKQVPYPWTVKLMLYQWINHEKPKKLFTTWKDSSIPHEPEADKADKRRISLWLNSILREIGIRGETMYSFKHAASSELARSELKTTKLNIFTNDRAFSRAASNQYIYAANAEINYIASQLVGIHNQSYATYTFLKQRGKEIERSDICTLPGCYLQHSGNNTLSRSSIAQPLALPFNEIPPIRPGIDSIDKTRARSDMIYFDQHDNEDKSRHKDQ</sequence>
<comment type="caution">
    <text evidence="2">The sequence shown here is derived from an EMBL/GenBank/DDBJ whole genome shotgun (WGS) entry which is preliminary data.</text>
</comment>
<accession>A0A5J4UDZ1</accession>
<organism evidence="2 3">
    <name type="scientific">Streblomastix strix</name>
    <dbReference type="NCBI Taxonomy" id="222440"/>
    <lineage>
        <taxon>Eukaryota</taxon>
        <taxon>Metamonada</taxon>
        <taxon>Preaxostyla</taxon>
        <taxon>Oxymonadida</taxon>
        <taxon>Streblomastigidae</taxon>
        <taxon>Streblomastix</taxon>
    </lineage>
</organism>
<dbReference type="AlphaFoldDB" id="A0A5J4UDZ1"/>
<feature type="region of interest" description="Disordered" evidence="1">
    <location>
        <begin position="1"/>
        <end position="22"/>
    </location>
</feature>
<proteinExistence type="predicted"/>